<proteinExistence type="predicted"/>
<dbReference type="KEGG" id="ttf:THTE_0412"/>
<accession>A0A286RAL9</accession>
<dbReference type="Proteomes" id="UP000215086">
    <property type="component" value="Chromosome"/>
</dbReference>
<dbReference type="EMBL" id="CP018477">
    <property type="protein sequence ID" value="ASV73014.1"/>
    <property type="molecule type" value="Genomic_DNA"/>
</dbReference>
<dbReference type="AlphaFoldDB" id="A0A286RAL9"/>
<organism evidence="1 2">
    <name type="scientific">Thermogutta terrifontis</name>
    <dbReference type="NCBI Taxonomy" id="1331910"/>
    <lineage>
        <taxon>Bacteria</taxon>
        <taxon>Pseudomonadati</taxon>
        <taxon>Planctomycetota</taxon>
        <taxon>Planctomycetia</taxon>
        <taxon>Pirellulales</taxon>
        <taxon>Thermoguttaceae</taxon>
        <taxon>Thermogutta</taxon>
    </lineage>
</organism>
<reference evidence="1 2" key="1">
    <citation type="journal article" name="Front. Microbiol.">
        <title>Sugar Metabolism of the First Thermophilic Planctomycete Thermogutta terrifontis: Comparative Genomic and Transcriptomic Approaches.</title>
        <authorList>
            <person name="Elcheninov A.G."/>
            <person name="Menzel P."/>
            <person name="Gudbergsdottir S.R."/>
            <person name="Slesarev A.I."/>
            <person name="Kadnikov V.V."/>
            <person name="Krogh A."/>
            <person name="Bonch-Osmolovskaya E.A."/>
            <person name="Peng X."/>
            <person name="Kublanov I.V."/>
        </authorList>
    </citation>
    <scope>NUCLEOTIDE SEQUENCE [LARGE SCALE GENOMIC DNA]</scope>
    <source>
        <strain evidence="1 2">R1</strain>
    </source>
</reference>
<sequence>MSASGPRGRTGMPLRKNSGGTCLSGPFVNIRCSIAFGGH</sequence>
<name>A0A286RAL9_9BACT</name>
<keyword evidence="2" id="KW-1185">Reference proteome</keyword>
<gene>
    <name evidence="1" type="ORF">THTE_0412</name>
</gene>
<protein>
    <submittedName>
        <fullName evidence="1">Uncharacterized protein</fullName>
    </submittedName>
</protein>
<evidence type="ECO:0000313" key="1">
    <source>
        <dbReference type="EMBL" id="ASV73014.1"/>
    </source>
</evidence>
<evidence type="ECO:0000313" key="2">
    <source>
        <dbReference type="Proteomes" id="UP000215086"/>
    </source>
</evidence>